<gene>
    <name evidence="1" type="ORF">N7G274_000435</name>
</gene>
<evidence type="ECO:0000313" key="1">
    <source>
        <dbReference type="EMBL" id="KAL2048523.1"/>
    </source>
</evidence>
<organism evidence="1 2">
    <name type="scientific">Stereocaulon virgatum</name>
    <dbReference type="NCBI Taxonomy" id="373712"/>
    <lineage>
        <taxon>Eukaryota</taxon>
        <taxon>Fungi</taxon>
        <taxon>Dikarya</taxon>
        <taxon>Ascomycota</taxon>
        <taxon>Pezizomycotina</taxon>
        <taxon>Lecanoromycetes</taxon>
        <taxon>OSLEUM clade</taxon>
        <taxon>Lecanoromycetidae</taxon>
        <taxon>Lecanorales</taxon>
        <taxon>Lecanorineae</taxon>
        <taxon>Stereocaulaceae</taxon>
        <taxon>Stereocaulon</taxon>
    </lineage>
</organism>
<dbReference type="Proteomes" id="UP001590950">
    <property type="component" value="Unassembled WGS sequence"/>
</dbReference>
<proteinExistence type="predicted"/>
<dbReference type="EMBL" id="JBEFKJ010000001">
    <property type="protein sequence ID" value="KAL2048523.1"/>
    <property type="molecule type" value="Genomic_DNA"/>
</dbReference>
<protein>
    <submittedName>
        <fullName evidence="1">Uncharacterized protein</fullName>
    </submittedName>
</protein>
<sequence>MKCCIVSEKFLNSKGIFRGVQVAGFIGSLRLLELHGGYLLPEAYYMRAEGWPGERVSRRRGSFSHCVDLNRDPLPYNAIFLVHFLASNVCTCSVHSRSLRMGHEYLAF</sequence>
<keyword evidence="2" id="KW-1185">Reference proteome</keyword>
<comment type="caution">
    <text evidence="1">The sequence shown here is derived from an EMBL/GenBank/DDBJ whole genome shotgun (WGS) entry which is preliminary data.</text>
</comment>
<evidence type="ECO:0000313" key="2">
    <source>
        <dbReference type="Proteomes" id="UP001590950"/>
    </source>
</evidence>
<accession>A0ABR4AS56</accession>
<name>A0ABR4AS56_9LECA</name>
<reference evidence="1 2" key="1">
    <citation type="submission" date="2024-09" db="EMBL/GenBank/DDBJ databases">
        <title>Rethinking Asexuality: The Enigmatic Case of Functional Sexual Genes in Lepraria (Stereocaulaceae).</title>
        <authorList>
            <person name="Doellman M."/>
            <person name="Sun Y."/>
            <person name="Barcenas-Pena A."/>
            <person name="Lumbsch H.T."/>
            <person name="Grewe F."/>
        </authorList>
    </citation>
    <scope>NUCLEOTIDE SEQUENCE [LARGE SCALE GENOMIC DNA]</scope>
    <source>
        <strain evidence="1 2">Mercado 3170</strain>
    </source>
</reference>